<feature type="domain" description="Hikeshi-like N-terminal" evidence="1">
    <location>
        <begin position="7"/>
        <end position="81"/>
    </location>
</feature>
<dbReference type="PANTHER" id="PTHR12925:SF0">
    <property type="entry name" value="PROTEIN HIKESHI"/>
    <property type="match status" value="1"/>
</dbReference>
<sequence length="102" mass="11291">LCVQPSQFVQAGEREFLCEIAEASSVNHVVVFITGVHPLPDGLGGSVYVRWPSPGGQDAGWHYLGFICNMKPSVIFKIAQVKCFLFLSVLLNRVNIQLLQFN</sequence>
<evidence type="ECO:0000259" key="1">
    <source>
        <dbReference type="Pfam" id="PF05603"/>
    </source>
</evidence>
<dbReference type="Pfam" id="PF05603">
    <property type="entry name" value="Hikeshi-like_N"/>
    <property type="match status" value="1"/>
</dbReference>
<proteinExistence type="predicted"/>
<evidence type="ECO:0000313" key="3">
    <source>
        <dbReference type="Proteomes" id="UP000230423"/>
    </source>
</evidence>
<reference evidence="2 3" key="1">
    <citation type="submission" date="2015-09" db="EMBL/GenBank/DDBJ databases">
        <title>Draft genome of the parasitic nematode Teladorsagia circumcincta isolate WARC Sus (inbred).</title>
        <authorList>
            <person name="Mitreva M."/>
        </authorList>
    </citation>
    <scope>NUCLEOTIDE SEQUENCE [LARGE SCALE GENOMIC DNA]</scope>
    <source>
        <strain evidence="2 3">S</strain>
    </source>
</reference>
<keyword evidence="3" id="KW-1185">Reference proteome</keyword>
<dbReference type="GO" id="GO:0006606">
    <property type="term" value="P:protein import into nucleus"/>
    <property type="evidence" value="ECO:0007669"/>
    <property type="project" value="TreeGrafter"/>
</dbReference>
<dbReference type="AlphaFoldDB" id="A0A2G9UJ90"/>
<dbReference type="InterPro" id="IPR031318">
    <property type="entry name" value="OPI10"/>
</dbReference>
<name>A0A2G9UJ90_TELCI</name>
<dbReference type="GO" id="GO:0005829">
    <property type="term" value="C:cytosol"/>
    <property type="evidence" value="ECO:0007669"/>
    <property type="project" value="TreeGrafter"/>
</dbReference>
<organism evidence="2 3">
    <name type="scientific">Teladorsagia circumcincta</name>
    <name type="common">Brown stomach worm</name>
    <name type="synonym">Ostertagia circumcincta</name>
    <dbReference type="NCBI Taxonomy" id="45464"/>
    <lineage>
        <taxon>Eukaryota</taxon>
        <taxon>Metazoa</taxon>
        <taxon>Ecdysozoa</taxon>
        <taxon>Nematoda</taxon>
        <taxon>Chromadorea</taxon>
        <taxon>Rhabditida</taxon>
        <taxon>Rhabditina</taxon>
        <taxon>Rhabditomorpha</taxon>
        <taxon>Strongyloidea</taxon>
        <taxon>Trichostrongylidae</taxon>
        <taxon>Teladorsagia</taxon>
    </lineage>
</organism>
<dbReference type="Proteomes" id="UP000230423">
    <property type="component" value="Unassembled WGS sequence"/>
</dbReference>
<gene>
    <name evidence="2" type="ORF">TELCIR_07908</name>
</gene>
<dbReference type="GO" id="GO:0061608">
    <property type="term" value="F:nuclear import signal receptor activity"/>
    <property type="evidence" value="ECO:0007669"/>
    <property type="project" value="TreeGrafter"/>
</dbReference>
<dbReference type="PANTHER" id="PTHR12925">
    <property type="entry name" value="HIKESHI FAMILY MEMBER"/>
    <property type="match status" value="1"/>
</dbReference>
<evidence type="ECO:0000313" key="2">
    <source>
        <dbReference type="EMBL" id="PIO70246.1"/>
    </source>
</evidence>
<accession>A0A2G9UJ90</accession>
<dbReference type="OrthoDB" id="10248398at2759"/>
<protein>
    <recommendedName>
        <fullName evidence="1">Hikeshi-like N-terminal domain-containing protein</fullName>
    </recommendedName>
</protein>
<dbReference type="GO" id="GO:0005634">
    <property type="term" value="C:nucleus"/>
    <property type="evidence" value="ECO:0007669"/>
    <property type="project" value="TreeGrafter"/>
</dbReference>
<feature type="non-terminal residue" evidence="2">
    <location>
        <position position="1"/>
    </location>
</feature>
<dbReference type="InterPro" id="IPR008493">
    <property type="entry name" value="Hikeshi-like_N"/>
</dbReference>
<dbReference type="GO" id="GO:0030544">
    <property type="term" value="F:Hsp70 protein binding"/>
    <property type="evidence" value="ECO:0007669"/>
    <property type="project" value="TreeGrafter"/>
</dbReference>
<dbReference type="EMBL" id="KZ346338">
    <property type="protein sequence ID" value="PIO70246.1"/>
    <property type="molecule type" value="Genomic_DNA"/>
</dbReference>